<dbReference type="InterPro" id="IPR036390">
    <property type="entry name" value="WH_DNA-bd_sf"/>
</dbReference>
<evidence type="ECO:0000256" key="9">
    <source>
        <dbReference type="ARBA" id="ARBA00034617"/>
    </source>
</evidence>
<evidence type="ECO:0000256" key="2">
    <source>
        <dbReference type="ARBA" id="ARBA00022723"/>
    </source>
</evidence>
<sequence length="543" mass="60213">MIDLRAALREKFGYEHFNPGQEEVISRVMDGEDTLAILATGAGKSLCYQLPALLLDGTTIVVSPLIALMKDQLDMLAERGVTSTVALNSTLSEDQEIASIARIASGAMKIVFVTPEKLEDDAFVAILRTLQIQLFVVDEAHCISQWGHDFRPAYLNLGKVITQLGDPTVLALTATATPAVREDILIQLGIPAVKPIVKGFDRPNLRYVVRRAENEAGKLKMLKDLFLKGELDGTGIVYTATIKNALEVQKYLHDELGLPAAVYHSKLQKHDRTAVHELFMQEAIRAVVATNAFGLGIDKPNIRFVVHYDLPGSVEAYTQEAGRAGRDGDLSKCVLIYRMSDTRVQNYFLTGKYPDIEEVQKVFGTLEIFGEQEGGVSLTDLRKITQLPLTKLKVVLALLKKAGFIENGMRSKYVMTDAAREQREMVLNLANYETKKKYDQSKLAMMLQYAETTGCRRRFILNYFGEDFDLETCGQCDNCLQGHRVQSSSGYRIADVVYHAKFGQGTVERAEKDLVTVLFPNVGYKTLLASAVSRDADGAKKIA</sequence>
<evidence type="ECO:0000313" key="15">
    <source>
        <dbReference type="EMBL" id="BDE04751.1"/>
    </source>
</evidence>
<keyword evidence="6" id="KW-0067">ATP-binding</keyword>
<proteinExistence type="inferred from homology"/>
<dbReference type="SMART" id="SM00490">
    <property type="entry name" value="HELICc"/>
    <property type="match status" value="1"/>
</dbReference>
<dbReference type="GO" id="GO:0005737">
    <property type="term" value="C:cytoplasm"/>
    <property type="evidence" value="ECO:0007669"/>
    <property type="project" value="TreeGrafter"/>
</dbReference>
<dbReference type="Gene3D" id="1.10.10.10">
    <property type="entry name" value="Winged helix-like DNA-binding domain superfamily/Winged helix DNA-binding domain"/>
    <property type="match status" value="1"/>
</dbReference>
<dbReference type="RefSeq" id="WP_317995844.1">
    <property type="nucleotide sequence ID" value="NZ_AP025523.1"/>
</dbReference>
<evidence type="ECO:0000256" key="7">
    <source>
        <dbReference type="ARBA" id="ARBA00023125"/>
    </source>
</evidence>
<dbReference type="Proteomes" id="UP001317532">
    <property type="component" value="Chromosome"/>
</dbReference>
<dbReference type="GO" id="GO:0016787">
    <property type="term" value="F:hydrolase activity"/>
    <property type="evidence" value="ECO:0007669"/>
    <property type="project" value="UniProtKB-KW"/>
</dbReference>
<dbReference type="SUPFAM" id="SSF46785">
    <property type="entry name" value="Winged helix' DNA-binding domain"/>
    <property type="match status" value="1"/>
</dbReference>
<gene>
    <name evidence="15" type="primary">recQ_1</name>
    <name evidence="15" type="ORF">WPS_00270</name>
</gene>
<dbReference type="SMART" id="SM00487">
    <property type="entry name" value="DEXDc"/>
    <property type="match status" value="1"/>
</dbReference>
<keyword evidence="5 15" id="KW-0347">Helicase</keyword>
<organism evidence="15 16">
    <name type="scientific">Vulcanimicrobium alpinum</name>
    <dbReference type="NCBI Taxonomy" id="3016050"/>
    <lineage>
        <taxon>Bacteria</taxon>
        <taxon>Bacillati</taxon>
        <taxon>Vulcanimicrobiota</taxon>
        <taxon>Vulcanimicrobiia</taxon>
        <taxon>Vulcanimicrobiales</taxon>
        <taxon>Vulcanimicrobiaceae</taxon>
        <taxon>Vulcanimicrobium</taxon>
    </lineage>
</organism>
<dbReference type="GO" id="GO:0043590">
    <property type="term" value="C:bacterial nucleoid"/>
    <property type="evidence" value="ECO:0007669"/>
    <property type="project" value="TreeGrafter"/>
</dbReference>
<dbReference type="InterPro" id="IPR027417">
    <property type="entry name" value="P-loop_NTPase"/>
</dbReference>
<reference evidence="15 16" key="1">
    <citation type="journal article" date="2022" name="ISME Commun">
        <title>Vulcanimicrobium alpinus gen. nov. sp. nov., the first cultivated representative of the candidate phylum 'Eremiobacterota', is a metabolically versatile aerobic anoxygenic phototroph.</title>
        <authorList>
            <person name="Yabe S."/>
            <person name="Muto K."/>
            <person name="Abe K."/>
            <person name="Yokota A."/>
            <person name="Staudigel H."/>
            <person name="Tebo B.M."/>
        </authorList>
    </citation>
    <scope>NUCLEOTIDE SEQUENCE [LARGE SCALE GENOMIC DNA]</scope>
    <source>
        <strain evidence="15 16">WC8-2</strain>
    </source>
</reference>
<dbReference type="GO" id="GO:0006310">
    <property type="term" value="P:DNA recombination"/>
    <property type="evidence" value="ECO:0007669"/>
    <property type="project" value="InterPro"/>
</dbReference>
<evidence type="ECO:0000256" key="3">
    <source>
        <dbReference type="ARBA" id="ARBA00022741"/>
    </source>
</evidence>
<dbReference type="InterPro" id="IPR036388">
    <property type="entry name" value="WH-like_DNA-bd_sf"/>
</dbReference>
<keyword evidence="16" id="KW-1185">Reference proteome</keyword>
<dbReference type="EMBL" id="AP025523">
    <property type="protein sequence ID" value="BDE04751.1"/>
    <property type="molecule type" value="Genomic_DNA"/>
</dbReference>
<dbReference type="Pfam" id="PF00270">
    <property type="entry name" value="DEAD"/>
    <property type="match status" value="1"/>
</dbReference>
<evidence type="ECO:0000256" key="10">
    <source>
        <dbReference type="ARBA" id="ARBA00034808"/>
    </source>
</evidence>
<dbReference type="SUPFAM" id="SSF52540">
    <property type="entry name" value="P-loop containing nucleoside triphosphate hydrolases"/>
    <property type="match status" value="1"/>
</dbReference>
<dbReference type="InterPro" id="IPR011545">
    <property type="entry name" value="DEAD/DEAH_box_helicase_dom"/>
</dbReference>
<dbReference type="PROSITE" id="PS51194">
    <property type="entry name" value="HELICASE_CTER"/>
    <property type="match status" value="1"/>
</dbReference>
<evidence type="ECO:0000256" key="8">
    <source>
        <dbReference type="ARBA" id="ARBA00023235"/>
    </source>
</evidence>
<dbReference type="PANTHER" id="PTHR13710">
    <property type="entry name" value="DNA HELICASE RECQ FAMILY MEMBER"/>
    <property type="match status" value="1"/>
</dbReference>
<accession>A0AAN2C869</accession>
<comment type="catalytic activity">
    <reaction evidence="9">
        <text>Couples ATP hydrolysis with the unwinding of duplex DNA by translocating in the 3'-5' direction.</text>
        <dbReference type="EC" id="5.6.2.4"/>
    </reaction>
</comment>
<evidence type="ECO:0000313" key="16">
    <source>
        <dbReference type="Proteomes" id="UP001317532"/>
    </source>
</evidence>
<dbReference type="InterPro" id="IPR032284">
    <property type="entry name" value="RecQ_Zn-bd"/>
</dbReference>
<dbReference type="KEGG" id="vab:WPS_00270"/>
<dbReference type="InterPro" id="IPR004589">
    <property type="entry name" value="DNA_helicase_ATP-dep_RecQ"/>
</dbReference>
<evidence type="ECO:0000256" key="12">
    <source>
        <dbReference type="ARBA" id="ARBA00044550"/>
    </source>
</evidence>
<evidence type="ECO:0000256" key="5">
    <source>
        <dbReference type="ARBA" id="ARBA00022806"/>
    </source>
</evidence>
<dbReference type="Gene3D" id="3.40.50.300">
    <property type="entry name" value="P-loop containing nucleotide triphosphate hydrolases"/>
    <property type="match status" value="2"/>
</dbReference>
<evidence type="ECO:0000259" key="13">
    <source>
        <dbReference type="PROSITE" id="PS51192"/>
    </source>
</evidence>
<keyword evidence="2" id="KW-0479">Metal-binding</keyword>
<dbReference type="GO" id="GO:0043138">
    <property type="term" value="F:3'-5' DNA helicase activity"/>
    <property type="evidence" value="ECO:0007669"/>
    <property type="project" value="UniProtKB-EC"/>
</dbReference>
<dbReference type="GO" id="GO:0030894">
    <property type="term" value="C:replisome"/>
    <property type="evidence" value="ECO:0007669"/>
    <property type="project" value="TreeGrafter"/>
</dbReference>
<dbReference type="InterPro" id="IPR014001">
    <property type="entry name" value="Helicase_ATP-bd"/>
</dbReference>
<dbReference type="NCBIfam" id="TIGR00614">
    <property type="entry name" value="recQ_fam"/>
    <property type="match status" value="1"/>
</dbReference>
<keyword evidence="4" id="KW-0378">Hydrolase</keyword>
<comment type="similarity">
    <text evidence="1">Belongs to the helicase family. RecQ subfamily.</text>
</comment>
<evidence type="ECO:0000256" key="4">
    <source>
        <dbReference type="ARBA" id="ARBA00022801"/>
    </source>
</evidence>
<dbReference type="Pfam" id="PF00271">
    <property type="entry name" value="Helicase_C"/>
    <property type="match status" value="1"/>
</dbReference>
<dbReference type="GO" id="GO:0009378">
    <property type="term" value="F:four-way junction helicase activity"/>
    <property type="evidence" value="ECO:0007669"/>
    <property type="project" value="TreeGrafter"/>
</dbReference>
<keyword evidence="3" id="KW-0547">Nucleotide-binding</keyword>
<keyword evidence="7" id="KW-0238">DNA-binding</keyword>
<keyword evidence="8" id="KW-0413">Isomerase</keyword>
<feature type="domain" description="Helicase C-terminal" evidence="14">
    <location>
        <begin position="221"/>
        <end position="367"/>
    </location>
</feature>
<dbReference type="PROSITE" id="PS51192">
    <property type="entry name" value="HELICASE_ATP_BIND_1"/>
    <property type="match status" value="1"/>
</dbReference>
<dbReference type="GO" id="GO:0005524">
    <property type="term" value="F:ATP binding"/>
    <property type="evidence" value="ECO:0007669"/>
    <property type="project" value="UniProtKB-KW"/>
</dbReference>
<dbReference type="EC" id="5.6.2.4" evidence="10"/>
<dbReference type="AlphaFoldDB" id="A0AAN2C869"/>
<dbReference type="FunFam" id="3.40.50.300:FF:001389">
    <property type="entry name" value="ATP-dependent DNA helicase RecQ"/>
    <property type="match status" value="1"/>
</dbReference>
<dbReference type="GO" id="GO:0046872">
    <property type="term" value="F:metal ion binding"/>
    <property type="evidence" value="ECO:0007669"/>
    <property type="project" value="UniProtKB-KW"/>
</dbReference>
<evidence type="ECO:0000256" key="11">
    <source>
        <dbReference type="ARBA" id="ARBA00044535"/>
    </source>
</evidence>
<protein>
    <recommendedName>
        <fullName evidence="11">ATP-dependent DNA helicase RecQ</fullName>
        <ecNumber evidence="10">5.6.2.4</ecNumber>
    </recommendedName>
    <alternativeName>
        <fullName evidence="12">DNA 3'-5' helicase RecQ</fullName>
    </alternativeName>
</protein>
<name>A0AAN2C869_UNVUL</name>
<dbReference type="CDD" id="cd17920">
    <property type="entry name" value="DEXHc_RecQ"/>
    <property type="match status" value="1"/>
</dbReference>
<feature type="domain" description="Helicase ATP-binding" evidence="13">
    <location>
        <begin position="25"/>
        <end position="194"/>
    </location>
</feature>
<dbReference type="Pfam" id="PF16124">
    <property type="entry name" value="RecQ_Zn_bind"/>
    <property type="match status" value="1"/>
</dbReference>
<dbReference type="PANTHER" id="PTHR13710:SF105">
    <property type="entry name" value="ATP-DEPENDENT DNA HELICASE Q1"/>
    <property type="match status" value="1"/>
</dbReference>
<dbReference type="GO" id="GO:0006281">
    <property type="term" value="P:DNA repair"/>
    <property type="evidence" value="ECO:0007669"/>
    <property type="project" value="TreeGrafter"/>
</dbReference>
<evidence type="ECO:0000256" key="6">
    <source>
        <dbReference type="ARBA" id="ARBA00022840"/>
    </source>
</evidence>
<dbReference type="InterPro" id="IPR001650">
    <property type="entry name" value="Helicase_C-like"/>
</dbReference>
<dbReference type="GO" id="GO:0003677">
    <property type="term" value="F:DNA binding"/>
    <property type="evidence" value="ECO:0007669"/>
    <property type="project" value="UniProtKB-KW"/>
</dbReference>
<evidence type="ECO:0000259" key="14">
    <source>
        <dbReference type="PROSITE" id="PS51194"/>
    </source>
</evidence>
<evidence type="ECO:0000256" key="1">
    <source>
        <dbReference type="ARBA" id="ARBA00005446"/>
    </source>
</evidence>